<keyword evidence="4" id="KW-1185">Reference proteome</keyword>
<dbReference type="Gene3D" id="3.40.30.10">
    <property type="entry name" value="Glutaredoxin"/>
    <property type="match status" value="1"/>
</dbReference>
<feature type="chain" id="PRO_5045962865" evidence="1">
    <location>
        <begin position="19"/>
        <end position="495"/>
    </location>
</feature>
<dbReference type="Pfam" id="PF00578">
    <property type="entry name" value="AhpC-TSA"/>
    <property type="match status" value="1"/>
</dbReference>
<organism evidence="3 4">
    <name type="scientific">Sphingobacterium tenebrionis</name>
    <dbReference type="NCBI Taxonomy" id="3111775"/>
    <lineage>
        <taxon>Bacteria</taxon>
        <taxon>Pseudomonadati</taxon>
        <taxon>Bacteroidota</taxon>
        <taxon>Sphingobacteriia</taxon>
        <taxon>Sphingobacteriales</taxon>
        <taxon>Sphingobacteriaceae</taxon>
        <taxon>Sphingobacterium</taxon>
    </lineage>
</organism>
<evidence type="ECO:0000259" key="2">
    <source>
        <dbReference type="PROSITE" id="PS51352"/>
    </source>
</evidence>
<dbReference type="SUPFAM" id="SSF52833">
    <property type="entry name" value="Thioredoxin-like"/>
    <property type="match status" value="1"/>
</dbReference>
<dbReference type="Proteomes" id="UP001363035">
    <property type="component" value="Unassembled WGS sequence"/>
</dbReference>
<feature type="domain" description="Thioredoxin" evidence="2">
    <location>
        <begin position="331"/>
        <end position="485"/>
    </location>
</feature>
<protein>
    <submittedName>
        <fullName evidence="3">TlpA disulfide reductase family protein</fullName>
    </submittedName>
</protein>
<accession>A0ABU8I1A8</accession>
<dbReference type="InterPro" id="IPR000866">
    <property type="entry name" value="AhpC/TSA"/>
</dbReference>
<feature type="signal peptide" evidence="1">
    <location>
        <begin position="1"/>
        <end position="18"/>
    </location>
</feature>
<evidence type="ECO:0000256" key="1">
    <source>
        <dbReference type="SAM" id="SignalP"/>
    </source>
</evidence>
<dbReference type="InterPro" id="IPR011990">
    <property type="entry name" value="TPR-like_helical_dom_sf"/>
</dbReference>
<dbReference type="SUPFAM" id="SSF48452">
    <property type="entry name" value="TPR-like"/>
    <property type="match status" value="1"/>
</dbReference>
<dbReference type="Gene3D" id="1.25.40.10">
    <property type="entry name" value="Tetratricopeptide repeat domain"/>
    <property type="match status" value="1"/>
</dbReference>
<dbReference type="InterPro" id="IPR036249">
    <property type="entry name" value="Thioredoxin-like_sf"/>
</dbReference>
<gene>
    <name evidence="3" type="ORF">VJ786_00875</name>
</gene>
<dbReference type="InterPro" id="IPR013766">
    <property type="entry name" value="Thioredoxin_domain"/>
</dbReference>
<dbReference type="InterPro" id="IPR050553">
    <property type="entry name" value="Thioredoxin_ResA/DsbE_sf"/>
</dbReference>
<dbReference type="EMBL" id="JAYLLN010000001">
    <property type="protein sequence ID" value="MEI5983443.1"/>
    <property type="molecule type" value="Genomic_DNA"/>
</dbReference>
<proteinExistence type="predicted"/>
<dbReference type="RefSeq" id="WP_336557065.1">
    <property type="nucleotide sequence ID" value="NZ_JAYLLN010000001.1"/>
</dbReference>
<name>A0ABU8I1A8_9SPHI</name>
<comment type="caution">
    <text evidence="3">The sequence shown here is derived from an EMBL/GenBank/DDBJ whole genome shotgun (WGS) entry which is preliminary data.</text>
</comment>
<evidence type="ECO:0000313" key="3">
    <source>
        <dbReference type="EMBL" id="MEI5983443.1"/>
    </source>
</evidence>
<dbReference type="PANTHER" id="PTHR42852">
    <property type="entry name" value="THIOL:DISULFIDE INTERCHANGE PROTEIN DSBE"/>
    <property type="match status" value="1"/>
</dbReference>
<dbReference type="PANTHER" id="PTHR42852:SF13">
    <property type="entry name" value="PROTEIN DIPZ"/>
    <property type="match status" value="1"/>
</dbReference>
<dbReference type="PROSITE" id="PS51352">
    <property type="entry name" value="THIOREDOXIN_2"/>
    <property type="match status" value="1"/>
</dbReference>
<sequence length="495" mass="56479">MKFKTTAALLFMTSSLFAQNKIDDATKRMNEIVQNGSLAQKNTLANELSLEAKTSKDANRLEVISNYLYQLGREESSDSLRSVIAKKYPKSLVARQEFVTNDFYKQKTAKDKENSYKKLLKKWPIPKTDEIKIAYDYLIANIANSYIEEGNKEKSLSYLNQLNERFWRAQGFIPVATTLLQQGDTLSAIPLIQTSIEDAEYFMNLPKDQQDNKAGFAAVGYPGYVSQLANIYSNQGKHKEVMTLLENAISKNPTFASRFSNTYFKALENAGRKLEALQQLEMIYKSGNFAFKTKMHELYTSLNGSDKGFEGYINRLDNEVIKYIQEHISQFAINQTMPNFELLNLKGEKVSLESLKGKTLILDFWATWCGPCIRSFPAMKAAQEMYANDNNVKFLFINTWERDKNYKENVASFISKNNYPFEVVYDDQKDPNNGKILAEKLGITGIPAKFIVDKDGIIRYKLTGSSSEIDYIKLEMKELIESAKKPISQHSLAKK</sequence>
<reference evidence="3 4" key="1">
    <citation type="submission" date="2024-01" db="EMBL/GenBank/DDBJ databases">
        <title>Sphingobacterium tenebrionis sp. nov., a novel endophyte isolated from tenebrio molitor intestines.</title>
        <authorList>
            <person name="Zhang C."/>
        </authorList>
    </citation>
    <scope>NUCLEOTIDE SEQUENCE [LARGE SCALE GENOMIC DNA]</scope>
    <source>
        <strain evidence="3 4">PU5-4</strain>
    </source>
</reference>
<dbReference type="CDD" id="cd02966">
    <property type="entry name" value="TlpA_like_family"/>
    <property type="match status" value="1"/>
</dbReference>
<keyword evidence="1" id="KW-0732">Signal</keyword>
<evidence type="ECO:0000313" key="4">
    <source>
        <dbReference type="Proteomes" id="UP001363035"/>
    </source>
</evidence>